<keyword evidence="2" id="KW-1185">Reference proteome</keyword>
<name>A0A4C1ZAZ5_EUMVA</name>
<evidence type="ECO:0000313" key="1">
    <source>
        <dbReference type="EMBL" id="GBP84522.1"/>
    </source>
</evidence>
<gene>
    <name evidence="1" type="ORF">EVAR_64242_1</name>
</gene>
<proteinExistence type="predicted"/>
<evidence type="ECO:0000313" key="2">
    <source>
        <dbReference type="Proteomes" id="UP000299102"/>
    </source>
</evidence>
<dbReference type="AlphaFoldDB" id="A0A4C1ZAZ5"/>
<sequence>MPEVSPVHCRQCAVLFGGNKISNERGLIEVRLVDQSACGVALTPVACTTRCELLHLSAMRRMKKAGEKANSPAS</sequence>
<dbReference type="Proteomes" id="UP000299102">
    <property type="component" value="Unassembled WGS sequence"/>
</dbReference>
<protein>
    <submittedName>
        <fullName evidence="1">Uncharacterized protein</fullName>
    </submittedName>
</protein>
<dbReference type="EMBL" id="BGZK01001684">
    <property type="protein sequence ID" value="GBP84522.1"/>
    <property type="molecule type" value="Genomic_DNA"/>
</dbReference>
<organism evidence="1 2">
    <name type="scientific">Eumeta variegata</name>
    <name type="common">Bagworm moth</name>
    <name type="synonym">Eumeta japonica</name>
    <dbReference type="NCBI Taxonomy" id="151549"/>
    <lineage>
        <taxon>Eukaryota</taxon>
        <taxon>Metazoa</taxon>
        <taxon>Ecdysozoa</taxon>
        <taxon>Arthropoda</taxon>
        <taxon>Hexapoda</taxon>
        <taxon>Insecta</taxon>
        <taxon>Pterygota</taxon>
        <taxon>Neoptera</taxon>
        <taxon>Endopterygota</taxon>
        <taxon>Lepidoptera</taxon>
        <taxon>Glossata</taxon>
        <taxon>Ditrysia</taxon>
        <taxon>Tineoidea</taxon>
        <taxon>Psychidae</taxon>
        <taxon>Oiketicinae</taxon>
        <taxon>Eumeta</taxon>
    </lineage>
</organism>
<accession>A0A4C1ZAZ5</accession>
<comment type="caution">
    <text evidence="1">The sequence shown here is derived from an EMBL/GenBank/DDBJ whole genome shotgun (WGS) entry which is preliminary data.</text>
</comment>
<reference evidence="1 2" key="1">
    <citation type="journal article" date="2019" name="Commun. Biol.">
        <title>The bagworm genome reveals a unique fibroin gene that provides high tensile strength.</title>
        <authorList>
            <person name="Kono N."/>
            <person name="Nakamura H."/>
            <person name="Ohtoshi R."/>
            <person name="Tomita M."/>
            <person name="Numata K."/>
            <person name="Arakawa K."/>
        </authorList>
    </citation>
    <scope>NUCLEOTIDE SEQUENCE [LARGE SCALE GENOMIC DNA]</scope>
</reference>